<proteinExistence type="predicted"/>
<name>H0HKF5_9HYPH</name>
<organism evidence="1 2">
    <name type="scientific">Mesorhizobium alhagi CCNWXJ12-2</name>
    <dbReference type="NCBI Taxonomy" id="1107882"/>
    <lineage>
        <taxon>Bacteria</taxon>
        <taxon>Pseudomonadati</taxon>
        <taxon>Pseudomonadota</taxon>
        <taxon>Alphaproteobacteria</taxon>
        <taxon>Hyphomicrobiales</taxon>
        <taxon>Phyllobacteriaceae</taxon>
        <taxon>Allomesorhizobium</taxon>
    </lineage>
</organism>
<protein>
    <submittedName>
        <fullName evidence="1">Uncharacterized protein</fullName>
    </submittedName>
</protein>
<accession>H0HKF5</accession>
<evidence type="ECO:0000313" key="2">
    <source>
        <dbReference type="Proteomes" id="UP000003250"/>
    </source>
</evidence>
<keyword evidence="2" id="KW-1185">Reference proteome</keyword>
<dbReference type="AlphaFoldDB" id="H0HKF5"/>
<sequence>MKMPAASRPRFQQRALANVPLNAFGQIPLRNKPAGVQFGPERQLWHRDEETQMRALCRRSQPGA</sequence>
<gene>
    <name evidence="1" type="ORF">MAXJ12_03053</name>
</gene>
<reference evidence="1 2" key="1">
    <citation type="journal article" date="2012" name="J. Bacteriol.">
        <title>Draft Genome Sequence of Mesorhizobium alhagi CCNWXJ12-2T, a Novel Salt-Resistant Species Isolated from the Desert of Northwestern China.</title>
        <authorList>
            <person name="Zhou M."/>
            <person name="Chen W."/>
            <person name="Chen H."/>
            <person name="Wei G."/>
        </authorList>
    </citation>
    <scope>NUCLEOTIDE SEQUENCE [LARGE SCALE GENOMIC DNA]</scope>
    <source>
        <strain evidence="1 2">CCNWXJ12-2</strain>
    </source>
</reference>
<dbReference type="Proteomes" id="UP000003250">
    <property type="component" value="Unassembled WGS sequence"/>
</dbReference>
<evidence type="ECO:0000313" key="1">
    <source>
        <dbReference type="EMBL" id="EHK58653.1"/>
    </source>
</evidence>
<dbReference type="EMBL" id="AHAM01000027">
    <property type="protein sequence ID" value="EHK58653.1"/>
    <property type="molecule type" value="Genomic_DNA"/>
</dbReference>
<dbReference type="RefSeq" id="WP_008834267.1">
    <property type="nucleotide sequence ID" value="NZ_AHAM01000027.1"/>
</dbReference>